<dbReference type="PROSITE" id="PS51840">
    <property type="entry name" value="C2_NT"/>
    <property type="match status" value="1"/>
</dbReference>
<evidence type="ECO:0000313" key="4">
    <source>
        <dbReference type="EMBL" id="CAD9231310.1"/>
    </source>
</evidence>
<dbReference type="AlphaFoldDB" id="A0A7S1TB17"/>
<sequence length="435" mass="48088">MGKEELSKSGKIKAVLSKKVNVASRVGHLAATPFKFDYSVMVVEVNNIKNSAGEVCVVWERRDKIVSTRLEKVASKKVGFRVALNMEVTLYKKREAADYEPKMAKFAVRMGSADGRTVGKIHVDISKFARVPSGAVSQDLQLSNGSVLVLKIETRLNMSGRQRRGPGSTAGSERSALTTGSGGLSDGDASRDESLDSLDSLMDEVNAAEGQTSPQEGEARPKLDVAQIRNALARNATSTPTSPTGGLDPNNKDTVLHLQKDIEELEERKEKLEEAVRSSEEEMVKLREELDSADREMKMLQRGQQPGVTWEDSRSGGDVKSLRKRAENLRQQNAQMMAKNAELKKDVDSQRRTVTLTREGSSAGGKERDALKREIDDLQSQIQREPEFLQLATDLRDAKGMLVLTEMERDDIKKQLRELYTRGKLNPPASSVLFS</sequence>
<feature type="compositionally biased region" description="Polar residues" evidence="2">
    <location>
        <begin position="169"/>
        <end position="179"/>
    </location>
</feature>
<protein>
    <recommendedName>
        <fullName evidence="3">C2 NT-type domain-containing protein</fullName>
    </recommendedName>
</protein>
<feature type="region of interest" description="Disordered" evidence="2">
    <location>
        <begin position="234"/>
        <end position="253"/>
    </location>
</feature>
<organism evidence="4">
    <name type="scientific">Compsopogon caeruleus</name>
    <dbReference type="NCBI Taxonomy" id="31354"/>
    <lineage>
        <taxon>Eukaryota</taxon>
        <taxon>Rhodophyta</taxon>
        <taxon>Compsopogonophyceae</taxon>
        <taxon>Compsopogonales</taxon>
        <taxon>Compsopogonaceae</taxon>
        <taxon>Compsopogon</taxon>
    </lineage>
</organism>
<dbReference type="InterPro" id="IPR019448">
    <property type="entry name" value="NT-C2"/>
</dbReference>
<feature type="compositionally biased region" description="Polar residues" evidence="2">
    <location>
        <begin position="235"/>
        <end position="244"/>
    </location>
</feature>
<reference evidence="4" key="1">
    <citation type="submission" date="2021-01" db="EMBL/GenBank/DDBJ databases">
        <authorList>
            <person name="Corre E."/>
            <person name="Pelletier E."/>
            <person name="Niang G."/>
            <person name="Scheremetjew M."/>
            <person name="Finn R."/>
            <person name="Kale V."/>
            <person name="Holt S."/>
            <person name="Cochrane G."/>
            <person name="Meng A."/>
            <person name="Brown T."/>
            <person name="Cohen L."/>
        </authorList>
    </citation>
    <scope>NUCLEOTIDE SEQUENCE</scope>
    <source>
        <strain evidence="4">SAG 36.94</strain>
    </source>
</reference>
<keyword evidence="1" id="KW-0175">Coiled coil</keyword>
<dbReference type="Pfam" id="PF10358">
    <property type="entry name" value="NT-C2"/>
    <property type="match status" value="1"/>
</dbReference>
<evidence type="ECO:0000256" key="1">
    <source>
        <dbReference type="SAM" id="Coils"/>
    </source>
</evidence>
<name>A0A7S1TB17_9RHOD</name>
<gene>
    <name evidence="4" type="ORF">CCAE0312_LOCUS3366</name>
</gene>
<evidence type="ECO:0000256" key="2">
    <source>
        <dbReference type="SAM" id="MobiDB-lite"/>
    </source>
</evidence>
<proteinExistence type="predicted"/>
<evidence type="ECO:0000259" key="3">
    <source>
        <dbReference type="PROSITE" id="PS51840"/>
    </source>
</evidence>
<feature type="region of interest" description="Disordered" evidence="2">
    <location>
        <begin position="158"/>
        <end position="194"/>
    </location>
</feature>
<accession>A0A7S1TB17</accession>
<dbReference type="EMBL" id="HBGH01006393">
    <property type="protein sequence ID" value="CAD9231310.1"/>
    <property type="molecule type" value="Transcribed_RNA"/>
</dbReference>
<feature type="coiled-coil region" evidence="1">
    <location>
        <begin position="255"/>
        <end position="353"/>
    </location>
</feature>
<feature type="domain" description="C2 NT-type" evidence="3">
    <location>
        <begin position="26"/>
        <end position="160"/>
    </location>
</feature>